<dbReference type="EMBL" id="CP126980">
    <property type="protein sequence ID" value="WIM97835.1"/>
    <property type="molecule type" value="Genomic_DNA"/>
</dbReference>
<reference evidence="2 3" key="1">
    <citation type="submission" date="2023-06" db="EMBL/GenBank/DDBJ databases">
        <authorList>
            <person name="Yushchuk O."/>
            <person name="Binda E."/>
            <person name="Ruckert-Reed C."/>
            <person name="Fedorenko V."/>
            <person name="Kalinowski J."/>
            <person name="Marinelli F."/>
        </authorList>
    </citation>
    <scope>NUCLEOTIDE SEQUENCE [LARGE SCALE GENOMIC DNA]</scope>
    <source>
        <strain evidence="2 3">NRRL 3884</strain>
    </source>
</reference>
<evidence type="ECO:0000313" key="2">
    <source>
        <dbReference type="EMBL" id="WIM97835.1"/>
    </source>
</evidence>
<evidence type="ECO:0000256" key="1">
    <source>
        <dbReference type="SAM" id="MobiDB-lite"/>
    </source>
</evidence>
<name>A0ABY8WLV4_9ACTN</name>
<gene>
    <name evidence="2" type="ORF">ACTOB_001389</name>
</gene>
<accession>A0ABY8WLV4</accession>
<dbReference type="Proteomes" id="UP001240150">
    <property type="component" value="Chromosome"/>
</dbReference>
<feature type="region of interest" description="Disordered" evidence="1">
    <location>
        <begin position="147"/>
        <end position="168"/>
    </location>
</feature>
<protein>
    <submittedName>
        <fullName evidence="2">Uncharacterized protein</fullName>
    </submittedName>
</protein>
<organism evidence="2 3">
    <name type="scientific">Actinoplanes oblitus</name>
    <dbReference type="NCBI Taxonomy" id="3040509"/>
    <lineage>
        <taxon>Bacteria</taxon>
        <taxon>Bacillati</taxon>
        <taxon>Actinomycetota</taxon>
        <taxon>Actinomycetes</taxon>
        <taxon>Micromonosporales</taxon>
        <taxon>Micromonosporaceae</taxon>
        <taxon>Actinoplanes</taxon>
    </lineage>
</organism>
<proteinExistence type="predicted"/>
<sequence>MSQIDSAARAAMLVPESTRTNYVTEIKRAAVARGISVGAARTEKVKAWRTQHENDPLGGWNVLADWLETADLGASDAIDPAAAAKVRALESAKRDPANPQAAVLDLSDAEVRNEVDAARIALAAQSSADAPVVTKDGTEIPASRIDAVLSGDDKPADVRPAAAKSTSK</sequence>
<evidence type="ECO:0000313" key="3">
    <source>
        <dbReference type="Proteomes" id="UP001240150"/>
    </source>
</evidence>
<keyword evidence="3" id="KW-1185">Reference proteome</keyword>
<dbReference type="RefSeq" id="WP_284919229.1">
    <property type="nucleotide sequence ID" value="NZ_CP126980.1"/>
</dbReference>